<feature type="transmembrane region" description="Helical" evidence="7">
    <location>
        <begin position="65"/>
        <end position="83"/>
    </location>
</feature>
<keyword evidence="4 7" id="KW-0812">Transmembrane</keyword>
<dbReference type="GO" id="GO:0016020">
    <property type="term" value="C:membrane"/>
    <property type="evidence" value="ECO:0007669"/>
    <property type="project" value="UniProtKB-SubCell"/>
</dbReference>
<dbReference type="GO" id="GO:0005315">
    <property type="term" value="F:phosphate transmembrane transporter activity"/>
    <property type="evidence" value="ECO:0007669"/>
    <property type="project" value="InterPro"/>
</dbReference>
<evidence type="ECO:0000256" key="2">
    <source>
        <dbReference type="ARBA" id="ARBA00022448"/>
    </source>
</evidence>
<evidence type="ECO:0000256" key="5">
    <source>
        <dbReference type="ARBA" id="ARBA00022989"/>
    </source>
</evidence>
<evidence type="ECO:0000256" key="8">
    <source>
        <dbReference type="SAM" id="MobiDB-lite"/>
    </source>
</evidence>
<dbReference type="InParanoid" id="A0A316VU61"/>
<name>A0A316VU61_9BASI</name>
<gene>
    <name evidence="9" type="ORF">IE81DRAFT_326921</name>
</gene>
<dbReference type="EMBL" id="KZ819500">
    <property type="protein sequence ID" value="PWN39055.1"/>
    <property type="molecule type" value="Genomic_DNA"/>
</dbReference>
<dbReference type="GO" id="GO:0035435">
    <property type="term" value="P:phosphate ion transmembrane transport"/>
    <property type="evidence" value="ECO:0007669"/>
    <property type="project" value="TreeGrafter"/>
</dbReference>
<dbReference type="STRING" id="1522189.A0A316VU61"/>
<feature type="transmembrane region" description="Helical" evidence="7">
    <location>
        <begin position="275"/>
        <end position="296"/>
    </location>
</feature>
<comment type="function">
    <text evidence="7">Sodium-phosphate symporter.</text>
</comment>
<feature type="transmembrane region" description="Helical" evidence="7">
    <location>
        <begin position="175"/>
        <end position="197"/>
    </location>
</feature>
<evidence type="ECO:0000256" key="1">
    <source>
        <dbReference type="ARBA" id="ARBA00004141"/>
    </source>
</evidence>
<feature type="transmembrane region" description="Helical" evidence="7">
    <location>
        <begin position="566"/>
        <end position="586"/>
    </location>
</feature>
<feature type="transmembrane region" description="Helical" evidence="7">
    <location>
        <begin position="606"/>
        <end position="625"/>
    </location>
</feature>
<keyword evidence="6 7" id="KW-0472">Membrane</keyword>
<evidence type="ECO:0000313" key="9">
    <source>
        <dbReference type="EMBL" id="PWN39055.1"/>
    </source>
</evidence>
<dbReference type="AlphaFoldDB" id="A0A316VU61"/>
<dbReference type="InterPro" id="IPR001204">
    <property type="entry name" value="Phos_transporter"/>
</dbReference>
<keyword evidence="10" id="KW-1185">Reference proteome</keyword>
<dbReference type="PANTHER" id="PTHR11101">
    <property type="entry name" value="PHOSPHATE TRANSPORTER"/>
    <property type="match status" value="1"/>
</dbReference>
<evidence type="ECO:0000256" key="6">
    <source>
        <dbReference type="ARBA" id="ARBA00023136"/>
    </source>
</evidence>
<dbReference type="GeneID" id="37036817"/>
<feature type="transmembrane region" description="Helical" evidence="7">
    <location>
        <begin position="203"/>
        <end position="224"/>
    </location>
</feature>
<evidence type="ECO:0000256" key="4">
    <source>
        <dbReference type="ARBA" id="ARBA00022692"/>
    </source>
</evidence>
<dbReference type="RefSeq" id="XP_025366215.1">
    <property type="nucleotide sequence ID" value="XM_025514947.1"/>
</dbReference>
<dbReference type="Proteomes" id="UP000245783">
    <property type="component" value="Unassembled WGS sequence"/>
</dbReference>
<dbReference type="OrthoDB" id="260807at2759"/>
<dbReference type="PANTHER" id="PTHR11101:SF80">
    <property type="entry name" value="PHOSPHATE TRANSPORTER"/>
    <property type="match status" value="1"/>
</dbReference>
<reference evidence="9 10" key="1">
    <citation type="journal article" date="2018" name="Mol. Biol. Evol.">
        <title>Broad Genomic Sampling Reveals a Smut Pathogenic Ancestry of the Fungal Clade Ustilaginomycotina.</title>
        <authorList>
            <person name="Kijpornyongpan T."/>
            <person name="Mondo S.J."/>
            <person name="Barry K."/>
            <person name="Sandor L."/>
            <person name="Lee J."/>
            <person name="Lipzen A."/>
            <person name="Pangilinan J."/>
            <person name="LaButti K."/>
            <person name="Hainaut M."/>
            <person name="Henrissat B."/>
            <person name="Grigoriev I.V."/>
            <person name="Spatafora J.W."/>
            <person name="Aime M.C."/>
        </authorList>
    </citation>
    <scope>NUCLEOTIDE SEQUENCE [LARGE SCALE GENOMIC DNA]</scope>
    <source>
        <strain evidence="9 10">MCA 4658</strain>
    </source>
</reference>
<comment type="subcellular location">
    <subcellularLocation>
        <location evidence="1 7">Membrane</location>
        <topology evidence="1 7">Multi-pass membrane protein</topology>
    </subcellularLocation>
</comment>
<sequence>MRRLVSRQAGEEYKKAGEDEHRTRCRVSLLLLQPPTALASCPLPHHSLLLAPLTSTSIMWAEYDYLFAFAMIAAFIDAFGIGANDVANSFATSVSSRSLTFRQAMIAAGICEFLGAVLVGARVTATVRSGIINISLFQNQADTVLLAFTCVCIGSATWLTFATRHQMPVSTTHTVIGALIGVGIAAGGASNGVRWGWSGVGQIFASWGIAPAISGALAAIVFTFTKYAVLKRKNAVVIGLYLGPVYFFVVAAILTTVIIAKGAPSLNLDEMSPGATAAAILGTAAVVSLLSVIFWLPFVRGKVLKKDYTLRWYHFFYGPLLWNRPAPADASHEKLNIVDYYAGHRAEDHAHHFHDDVETPVAAGTTGIHNAAPDHVAPPVNGSAESSGGRSSRDEKNALAPEDETAQQEPQPSEPPKQRHSKLALLEARISGRDAHLNTDENGIPYPPPYRTYHGSFLEPWNMYTILRYNAVPWVIYFFTAGLRTDIHKMQDNMGSAEDKKRVARMHATATEYPNEVEHLYSFLQVLTACTASFAHGANDVANAIGPLSVVYQVWSTMEMPGRNSVVPVWILVYGGAAITIGLALWGWRLMAVLGNRLTLHSPSRGFSMEFGASITVVLASYLGIPVSTTQSITGATLGVSLCNGDWRGTNWKVFAWIFFSWVLTLPFAALISGCLYGIIANAPRGVV</sequence>
<evidence type="ECO:0000256" key="7">
    <source>
        <dbReference type="RuleBase" id="RU363058"/>
    </source>
</evidence>
<feature type="transmembrane region" description="Helical" evidence="7">
    <location>
        <begin position="236"/>
        <end position="260"/>
    </location>
</feature>
<keyword evidence="3 7" id="KW-0592">Phosphate transport</keyword>
<accession>A0A316VU61</accession>
<organism evidence="9 10">
    <name type="scientific">Ceraceosorus guamensis</name>
    <dbReference type="NCBI Taxonomy" id="1522189"/>
    <lineage>
        <taxon>Eukaryota</taxon>
        <taxon>Fungi</taxon>
        <taxon>Dikarya</taxon>
        <taxon>Basidiomycota</taxon>
        <taxon>Ustilaginomycotina</taxon>
        <taxon>Exobasidiomycetes</taxon>
        <taxon>Ceraceosorales</taxon>
        <taxon>Ceraceosoraceae</taxon>
        <taxon>Ceraceosorus</taxon>
    </lineage>
</organism>
<keyword evidence="2 7" id="KW-0813">Transport</keyword>
<comment type="similarity">
    <text evidence="7">Belongs to the inorganic phosphate transporter (PiT) (TC 2.A.20) family.</text>
</comment>
<protein>
    <recommendedName>
        <fullName evidence="7">Phosphate transporter</fullName>
    </recommendedName>
</protein>
<proteinExistence type="inferred from homology"/>
<evidence type="ECO:0000256" key="3">
    <source>
        <dbReference type="ARBA" id="ARBA00022592"/>
    </source>
</evidence>
<dbReference type="Pfam" id="PF01384">
    <property type="entry name" value="PHO4"/>
    <property type="match status" value="1"/>
</dbReference>
<evidence type="ECO:0000313" key="10">
    <source>
        <dbReference type="Proteomes" id="UP000245783"/>
    </source>
</evidence>
<keyword evidence="5 7" id="KW-1133">Transmembrane helix</keyword>
<feature type="transmembrane region" description="Helical" evidence="7">
    <location>
        <begin position="654"/>
        <end position="680"/>
    </location>
</feature>
<feature type="transmembrane region" description="Helical" evidence="7">
    <location>
        <begin position="143"/>
        <end position="163"/>
    </location>
</feature>
<feature type="region of interest" description="Disordered" evidence="8">
    <location>
        <begin position="364"/>
        <end position="421"/>
    </location>
</feature>